<keyword evidence="2" id="KW-1185">Reference proteome</keyword>
<dbReference type="AlphaFoldDB" id="A0A6M1RJT1"/>
<dbReference type="GO" id="GO:0016787">
    <property type="term" value="F:hydrolase activity"/>
    <property type="evidence" value="ECO:0007669"/>
    <property type="project" value="UniProtKB-KW"/>
</dbReference>
<sequence length="400" mass="45218">MSRRGEQLDRTIEALRFLGLRWVRSGYESDVPVRNLLEVHRQTGVRFSYGLLSGGNDLKRLLDGAQRLAEAGALLALEGNNEPNNWPVRYQGRLGGGTSSWAPVAVLQRDLYRAVRSHPKLRDYPVWTVSEPGAQTDNAGLQFLEVPPGANTLLPPGTRFGDAANVHNYIYHPSAPHLTDNKCWQAADPSPDCPVDGLYKNFGRTWLKGFHGYSPKELETLPRVTTETGVTVHADVTEEVHGWHLLTMYLAQFKRGWQYTAVYLLRDRTDESGNQRFGFYRPDYSPRPAAWYLHRLTRLLQAPAPGRAGFRPEPLDYDLTPQPPTVHDLLLQRPDGAWVLILWNERVQGTDRVSVRLGRFAGKVQIHDPMADPTLLETHSSVRELGFDLDRHPRVLVITD</sequence>
<dbReference type="EMBL" id="JAAKYA010000077">
    <property type="protein sequence ID" value="NGO39986.1"/>
    <property type="molecule type" value="Genomic_DNA"/>
</dbReference>
<comment type="caution">
    <text evidence="1">The sequence shown here is derived from an EMBL/GenBank/DDBJ whole genome shotgun (WGS) entry which is preliminary data.</text>
</comment>
<organism evidence="1 2">
    <name type="scientific">Limisphaera ngatamarikiensis</name>
    <dbReference type="NCBI Taxonomy" id="1324935"/>
    <lineage>
        <taxon>Bacteria</taxon>
        <taxon>Pseudomonadati</taxon>
        <taxon>Verrucomicrobiota</taxon>
        <taxon>Verrucomicrobiia</taxon>
        <taxon>Limisphaerales</taxon>
        <taxon>Limisphaeraceae</taxon>
        <taxon>Limisphaera</taxon>
    </lineage>
</organism>
<name>A0A6M1RJT1_9BACT</name>
<proteinExistence type="predicted"/>
<keyword evidence="1" id="KW-0378">Hydrolase</keyword>
<dbReference type="SUPFAM" id="SSF51445">
    <property type="entry name" value="(Trans)glycosidases"/>
    <property type="match status" value="1"/>
</dbReference>
<evidence type="ECO:0000313" key="2">
    <source>
        <dbReference type="Proteomes" id="UP000477311"/>
    </source>
</evidence>
<protein>
    <submittedName>
        <fullName evidence="1">Glycosyl hydrolase</fullName>
    </submittedName>
</protein>
<dbReference type="Gene3D" id="3.20.20.80">
    <property type="entry name" value="Glycosidases"/>
    <property type="match status" value="1"/>
</dbReference>
<accession>A0A6M1RJT1</accession>
<gene>
    <name evidence="1" type="ORF">G4L39_11375</name>
</gene>
<dbReference type="Proteomes" id="UP000477311">
    <property type="component" value="Unassembled WGS sequence"/>
</dbReference>
<reference evidence="1 2" key="1">
    <citation type="submission" date="2020-02" db="EMBL/GenBank/DDBJ databases">
        <title>Draft genome sequence of Limisphaera ngatamarikiensis NGM72.4T, a thermophilic Verrucomicrobia grouped in subdivision 3.</title>
        <authorList>
            <person name="Carere C.R."/>
            <person name="Steen J."/>
            <person name="Hugenholtz P."/>
            <person name="Stott M.B."/>
        </authorList>
    </citation>
    <scope>NUCLEOTIDE SEQUENCE [LARGE SCALE GENOMIC DNA]</scope>
    <source>
        <strain evidence="1 2">NGM72.4</strain>
    </source>
</reference>
<dbReference type="InterPro" id="IPR017853">
    <property type="entry name" value="GH"/>
</dbReference>
<evidence type="ECO:0000313" key="1">
    <source>
        <dbReference type="EMBL" id="NGO39986.1"/>
    </source>
</evidence>